<proteinExistence type="predicted"/>
<keyword evidence="5" id="KW-0472">Membrane</keyword>
<dbReference type="OrthoDB" id="9768147at2"/>
<dbReference type="SUPFAM" id="SSF56935">
    <property type="entry name" value="Porins"/>
    <property type="match status" value="1"/>
</dbReference>
<dbReference type="AlphaFoldDB" id="A0A2H3P148"/>
<dbReference type="PANTHER" id="PTHR30069">
    <property type="entry name" value="TONB-DEPENDENT OUTER MEMBRANE RECEPTOR"/>
    <property type="match status" value="1"/>
</dbReference>
<feature type="chain" id="PRO_5013749566" description="TonB-dependent transporter Oar-like beta-barrel domain-containing protein" evidence="7">
    <location>
        <begin position="26"/>
        <end position="1118"/>
    </location>
</feature>
<dbReference type="SUPFAM" id="SSF49464">
    <property type="entry name" value="Carboxypeptidase regulatory domain-like"/>
    <property type="match status" value="1"/>
</dbReference>
<gene>
    <name evidence="9" type="ORF">CRI93_00795</name>
</gene>
<dbReference type="Pfam" id="PF13620">
    <property type="entry name" value="CarboxypepD_reg"/>
    <property type="match status" value="1"/>
</dbReference>
<accession>A0A2H3P148</accession>
<evidence type="ECO:0000256" key="5">
    <source>
        <dbReference type="ARBA" id="ARBA00023136"/>
    </source>
</evidence>
<keyword evidence="3" id="KW-1134">Transmembrane beta strand</keyword>
<reference evidence="9 10" key="1">
    <citation type="submission" date="2017-10" db="EMBL/GenBank/DDBJ databases">
        <title>Draft genome of Longimonas halophila.</title>
        <authorList>
            <person name="Goh K.M."/>
            <person name="Shamsir M.S."/>
            <person name="Lim S.W."/>
        </authorList>
    </citation>
    <scope>NUCLEOTIDE SEQUENCE [LARGE SCALE GENOMIC DNA]</scope>
    <source>
        <strain evidence="9 10">KCTC 42399</strain>
    </source>
</reference>
<evidence type="ECO:0000256" key="7">
    <source>
        <dbReference type="SAM" id="SignalP"/>
    </source>
</evidence>
<evidence type="ECO:0000256" key="3">
    <source>
        <dbReference type="ARBA" id="ARBA00022452"/>
    </source>
</evidence>
<dbReference type="InterPro" id="IPR036942">
    <property type="entry name" value="Beta-barrel_TonB_sf"/>
</dbReference>
<evidence type="ECO:0000256" key="4">
    <source>
        <dbReference type="ARBA" id="ARBA00022692"/>
    </source>
</evidence>
<dbReference type="InterPro" id="IPR008969">
    <property type="entry name" value="CarboxyPept-like_regulatory"/>
</dbReference>
<dbReference type="Gene3D" id="2.60.40.1120">
    <property type="entry name" value="Carboxypeptidase-like, regulatory domain"/>
    <property type="match status" value="1"/>
</dbReference>
<feature type="domain" description="TonB-dependent transporter Oar-like beta-barrel" evidence="8">
    <location>
        <begin position="241"/>
        <end position="1028"/>
    </location>
</feature>
<keyword evidence="7" id="KW-0732">Signal</keyword>
<dbReference type="Gene3D" id="2.40.170.20">
    <property type="entry name" value="TonB-dependent receptor, beta-barrel domain"/>
    <property type="match status" value="1"/>
</dbReference>
<keyword evidence="6" id="KW-0998">Cell outer membrane</keyword>
<dbReference type="EMBL" id="PDEP01000001">
    <property type="protein sequence ID" value="PEN09300.1"/>
    <property type="molecule type" value="Genomic_DNA"/>
</dbReference>
<evidence type="ECO:0000259" key="8">
    <source>
        <dbReference type="Pfam" id="PF25183"/>
    </source>
</evidence>
<dbReference type="PANTHER" id="PTHR30069:SF46">
    <property type="entry name" value="OAR PROTEIN"/>
    <property type="match status" value="1"/>
</dbReference>
<keyword evidence="10" id="KW-1185">Reference proteome</keyword>
<keyword evidence="4" id="KW-0812">Transmembrane</keyword>
<sequence>MKLSRSLLFMLLGLALTMGVVDVQAQGTRASISGTVVDEEGEPLPGANVIAVHEPSGTQYGASSQSNGRYNLRGLRVGGPYTVTASFVGYRPLEETDINLQLGQDLTLNFDMVPESAELEEVRVVGERSSVISSDRTGASRNVSQEEIERLPTINRSLTDFARLIPQSGGGNSLGGRNGRYNKIQVDGATLDDVFGLGDAVPGSQAGAEPISLDAIEEFNVDIAPYDVRSSGFTGGQINAITKSGTNEFSGSLRTIYRDEEFTGDLDGVGTGEFQEQYYVGTLGGPIIEDKLFFFVNGEFRRQSSPLDTQVGDVSGPNTFQVGSGTLNSINESRGSSIGSTSELLNQIQNIAQNQYGFAPGGISPLSQEQNNEKFLAKIDWNITNNHRLTARHNYVNAGDDSGLGRGRNSFDFANRQYVFNSVQNSSTLQLNSTIGDNMFNEARVVYTRIRDERDVQDLLWPDTQIDLNGTQSVNMGIGRFNQANRLDQDIWEITNDFTFTQGDHTLTIGTNNEIFSFSNLFIQDAVGSYTFRGFEYENEAGETVAVDPLTAFERGQPSSYQLSYSLLDGEPQPEAEFTGMQFGLYVQDEWNATNDLTLTAGLRADMPILPDEPRDNPDARDAFGRSTTNVASGNLLWSPRVGFNYANNFFGDGLETQIRGGTGIFSGRPPFVWISNQYSNTGVDFARLDVNFNPGEDFVDGSGSYEETISCFAGSGDPRAHPRPGDCPGLDPITTTEINLLDDDFKYPQTWRSNLAIDQDLPFGFIATAEALYSNSRNEVVFENINLEQSTTSAYGRPIYAENGEVSAFGSDRNLVDDRFTDALLLKNSDKGYEYSLTGQIQRRVPNGLSGSLSYTYSRAENVNNGTSSRAISNWQFNENVDVNNPDIGTADFERRHRVLLNLDYRIEYLERFATSIGLIYEGRSGTPFSWIYAGDANGDGESFNDLVYVPENENDVVLLSDNWELMDAFIESEDGLNEFRGEFADRNSARDPWENILDLRVNQQIATFQGQRLEVTAVVENVLNLLNDDWGEIQFSGFNNNNAWSVAEDPESGGAYVEARDVGREIGGRLLTQDDVGKPFIEFDEGTVRDRITEDFLETSNIASRWRLQLGVRYIF</sequence>
<dbReference type="Pfam" id="PF25183">
    <property type="entry name" value="OMP_b-brl_4"/>
    <property type="match status" value="1"/>
</dbReference>
<dbReference type="RefSeq" id="WP_098060699.1">
    <property type="nucleotide sequence ID" value="NZ_PDEP01000001.1"/>
</dbReference>
<comment type="subcellular location">
    <subcellularLocation>
        <location evidence="1">Cell outer membrane</location>
        <topology evidence="1">Multi-pass membrane protein</topology>
    </subcellularLocation>
</comment>
<dbReference type="GO" id="GO:0009279">
    <property type="term" value="C:cell outer membrane"/>
    <property type="evidence" value="ECO:0007669"/>
    <property type="project" value="UniProtKB-SubCell"/>
</dbReference>
<dbReference type="Proteomes" id="UP000221024">
    <property type="component" value="Unassembled WGS sequence"/>
</dbReference>
<evidence type="ECO:0000256" key="2">
    <source>
        <dbReference type="ARBA" id="ARBA00022448"/>
    </source>
</evidence>
<organism evidence="9 10">
    <name type="scientific">Longimonas halophila</name>
    <dbReference type="NCBI Taxonomy" id="1469170"/>
    <lineage>
        <taxon>Bacteria</taxon>
        <taxon>Pseudomonadati</taxon>
        <taxon>Rhodothermota</taxon>
        <taxon>Rhodothermia</taxon>
        <taxon>Rhodothermales</taxon>
        <taxon>Salisaetaceae</taxon>
        <taxon>Longimonas</taxon>
    </lineage>
</organism>
<evidence type="ECO:0000313" key="9">
    <source>
        <dbReference type="EMBL" id="PEN09300.1"/>
    </source>
</evidence>
<keyword evidence="2" id="KW-0813">Transport</keyword>
<dbReference type="InterPro" id="IPR057601">
    <property type="entry name" value="Oar-like_b-barrel"/>
</dbReference>
<protein>
    <recommendedName>
        <fullName evidence="8">TonB-dependent transporter Oar-like beta-barrel domain-containing protein</fullName>
    </recommendedName>
</protein>
<evidence type="ECO:0000256" key="1">
    <source>
        <dbReference type="ARBA" id="ARBA00004571"/>
    </source>
</evidence>
<dbReference type="GO" id="GO:0015344">
    <property type="term" value="F:siderophore uptake transmembrane transporter activity"/>
    <property type="evidence" value="ECO:0007669"/>
    <property type="project" value="TreeGrafter"/>
</dbReference>
<evidence type="ECO:0000313" key="10">
    <source>
        <dbReference type="Proteomes" id="UP000221024"/>
    </source>
</evidence>
<dbReference type="GO" id="GO:0044718">
    <property type="term" value="P:siderophore transmembrane transport"/>
    <property type="evidence" value="ECO:0007669"/>
    <property type="project" value="TreeGrafter"/>
</dbReference>
<evidence type="ECO:0000256" key="6">
    <source>
        <dbReference type="ARBA" id="ARBA00023237"/>
    </source>
</evidence>
<name>A0A2H3P148_9BACT</name>
<dbReference type="InterPro" id="IPR039426">
    <property type="entry name" value="TonB-dep_rcpt-like"/>
</dbReference>
<comment type="caution">
    <text evidence="9">The sequence shown here is derived from an EMBL/GenBank/DDBJ whole genome shotgun (WGS) entry which is preliminary data.</text>
</comment>
<feature type="signal peptide" evidence="7">
    <location>
        <begin position="1"/>
        <end position="25"/>
    </location>
</feature>